<dbReference type="OrthoDB" id="153872at2759"/>
<evidence type="ECO:0000256" key="4">
    <source>
        <dbReference type="ARBA" id="ARBA00022737"/>
    </source>
</evidence>
<keyword evidence="7 9" id="KW-0539">Nucleus</keyword>
<accession>A0A835RI60</accession>
<proteinExistence type="inferred from homology"/>
<comment type="similarity">
    <text evidence="2">Belongs to the CONSTANS family.</text>
</comment>
<dbReference type="PROSITE" id="PS51017">
    <property type="entry name" value="CCT"/>
    <property type="match status" value="1"/>
</dbReference>
<dbReference type="InterPro" id="IPR000315">
    <property type="entry name" value="Znf_B-box"/>
</dbReference>
<reference evidence="12 13" key="1">
    <citation type="journal article" date="2020" name="Nat. Food">
        <title>A phased Vanilla planifolia genome enables genetic improvement of flavour and production.</title>
        <authorList>
            <person name="Hasing T."/>
            <person name="Tang H."/>
            <person name="Brym M."/>
            <person name="Khazi F."/>
            <person name="Huang T."/>
            <person name="Chambers A.H."/>
        </authorList>
    </citation>
    <scope>NUCLEOTIDE SEQUENCE [LARGE SCALE GENOMIC DNA]</scope>
    <source>
        <tissue evidence="12">Leaf</tissue>
    </source>
</reference>
<evidence type="ECO:0000256" key="6">
    <source>
        <dbReference type="ARBA" id="ARBA00022833"/>
    </source>
</evidence>
<dbReference type="Pfam" id="PF06203">
    <property type="entry name" value="CCT"/>
    <property type="match status" value="1"/>
</dbReference>
<keyword evidence="5 8" id="KW-0863">Zinc-finger</keyword>
<dbReference type="AlphaFoldDB" id="A0A835RI60"/>
<dbReference type="Proteomes" id="UP000639772">
    <property type="component" value="Unassembled WGS sequence"/>
</dbReference>
<keyword evidence="3" id="KW-0479">Metal-binding</keyword>
<dbReference type="PANTHER" id="PTHR31717:SF46">
    <property type="entry name" value="CCT MOTIF FAMILY PROTEIN-RELATED"/>
    <property type="match status" value="1"/>
</dbReference>
<evidence type="ECO:0000256" key="3">
    <source>
        <dbReference type="ARBA" id="ARBA00022723"/>
    </source>
</evidence>
<dbReference type="SMART" id="SM00336">
    <property type="entry name" value="BBOX"/>
    <property type="match status" value="1"/>
</dbReference>
<evidence type="ECO:0000256" key="9">
    <source>
        <dbReference type="PROSITE-ProRule" id="PRU00357"/>
    </source>
</evidence>
<dbReference type="GO" id="GO:0006355">
    <property type="term" value="P:regulation of DNA-templated transcription"/>
    <property type="evidence" value="ECO:0007669"/>
    <property type="project" value="UniProtKB-ARBA"/>
</dbReference>
<feature type="domain" description="B box-type" evidence="10">
    <location>
        <begin position="1"/>
        <end position="47"/>
    </location>
</feature>
<feature type="domain" description="B box-type" evidence="10">
    <location>
        <begin position="43"/>
        <end position="81"/>
    </location>
</feature>
<evidence type="ECO:0000256" key="7">
    <source>
        <dbReference type="ARBA" id="ARBA00023242"/>
    </source>
</evidence>
<gene>
    <name evidence="12" type="ORF">HPP92_008652</name>
</gene>
<evidence type="ECO:0000259" key="10">
    <source>
        <dbReference type="PROSITE" id="PS50119"/>
    </source>
</evidence>
<comment type="subcellular location">
    <subcellularLocation>
        <location evidence="1 9">Nucleus</location>
    </subcellularLocation>
</comment>
<comment type="caution">
    <text evidence="12">The sequence shown here is derived from an EMBL/GenBank/DDBJ whole genome shotgun (WGS) entry which is preliminary data.</text>
</comment>
<dbReference type="InterPro" id="IPR010402">
    <property type="entry name" value="CCT_domain"/>
</dbReference>
<evidence type="ECO:0000256" key="8">
    <source>
        <dbReference type="PROSITE-ProRule" id="PRU00024"/>
    </source>
</evidence>
<keyword evidence="6" id="KW-0862">Zinc</keyword>
<feature type="domain" description="CCT" evidence="11">
    <location>
        <begin position="358"/>
        <end position="400"/>
    </location>
</feature>
<evidence type="ECO:0000256" key="1">
    <source>
        <dbReference type="ARBA" id="ARBA00004123"/>
    </source>
</evidence>
<dbReference type="PANTHER" id="PTHR31717">
    <property type="entry name" value="ZINC FINGER PROTEIN CONSTANS-LIKE 10"/>
    <property type="match status" value="1"/>
</dbReference>
<evidence type="ECO:0000313" key="13">
    <source>
        <dbReference type="Proteomes" id="UP000639772"/>
    </source>
</evidence>
<dbReference type="GO" id="GO:0008270">
    <property type="term" value="F:zinc ion binding"/>
    <property type="evidence" value="ECO:0007669"/>
    <property type="project" value="UniProtKB-KW"/>
</dbReference>
<dbReference type="InterPro" id="IPR049808">
    <property type="entry name" value="CONSTANS-like_Bbox1"/>
</dbReference>
<keyword evidence="4" id="KW-0677">Repeat</keyword>
<evidence type="ECO:0000256" key="2">
    <source>
        <dbReference type="ARBA" id="ARBA00010024"/>
    </source>
</evidence>
<evidence type="ECO:0000256" key="5">
    <source>
        <dbReference type="ARBA" id="ARBA00022771"/>
    </source>
</evidence>
<dbReference type="GO" id="GO:0005634">
    <property type="term" value="C:nucleus"/>
    <property type="evidence" value="ECO:0007669"/>
    <property type="project" value="UniProtKB-SubCell"/>
</dbReference>
<dbReference type="PROSITE" id="PS50119">
    <property type="entry name" value="ZF_BBOX"/>
    <property type="match status" value="2"/>
</dbReference>
<evidence type="ECO:0000259" key="11">
    <source>
        <dbReference type="PROSITE" id="PS51017"/>
    </source>
</evidence>
<dbReference type="CDD" id="cd19821">
    <property type="entry name" value="Bbox1_BBX-like"/>
    <property type="match status" value="1"/>
</dbReference>
<name>A0A835RI60_VANPL</name>
<organism evidence="12 13">
    <name type="scientific">Vanilla planifolia</name>
    <name type="common">Vanilla</name>
    <dbReference type="NCBI Taxonomy" id="51239"/>
    <lineage>
        <taxon>Eukaryota</taxon>
        <taxon>Viridiplantae</taxon>
        <taxon>Streptophyta</taxon>
        <taxon>Embryophyta</taxon>
        <taxon>Tracheophyta</taxon>
        <taxon>Spermatophyta</taxon>
        <taxon>Magnoliopsida</taxon>
        <taxon>Liliopsida</taxon>
        <taxon>Asparagales</taxon>
        <taxon>Orchidaceae</taxon>
        <taxon>Vanilloideae</taxon>
        <taxon>Vanilleae</taxon>
        <taxon>Vanilla</taxon>
    </lineage>
</organism>
<evidence type="ECO:0000313" key="12">
    <source>
        <dbReference type="EMBL" id="KAG0486557.1"/>
    </source>
</evidence>
<protein>
    <submittedName>
        <fullName evidence="12">Uncharacterized protein</fullName>
    </submittedName>
</protein>
<sequence length="413" mass="45260">MDPVCDFCGAHQALVYCKPDEARLCLPCDRFIHSANAISCRHLRSQLCHRCHAQPASLICPEDRIALCERCNLAADSPRRHIPAGVYTGCPSHAEIYTILFAASSNEVSLAAAGDEDNTALDAPSGTASSLGVLYRPIQPDKFEPNWIHSSSSCITSGMASVLPYAVDQVHFFPKDTNPTKLDYNAPLKDYEIGDEDDLREDLGLGDGAFDVEVTDEIFGWTQLDPKLTFRDTGLDGFAMEKNLSFADCHCNLESAVEASSSVPHDFVPIPPRVIATASTLEAASSNADQLLQNLNPNKSIQLAFPSANVCPGMSLSLSNLNGERTAANYQDCGISAIFLPSEPQWDSNQDISCPQARNEAKMRYNEKKKSRLFGKQIRYASRKARADTRKRVKGRFVKAGEAYDYDPLIASK</sequence>
<dbReference type="EMBL" id="JADCNM010000004">
    <property type="protein sequence ID" value="KAG0486557.1"/>
    <property type="molecule type" value="Genomic_DNA"/>
</dbReference>